<proteinExistence type="predicted"/>
<sequence>MMPKTVPNKGRGSKSGSTRYEMRREDFYRLCKIEKKLDRFFNITQFDNDLLEKFSIVRGSPFNIDDDDPADLDRRFFLRGPIEDMEHGLKVIDEAEFTDHCRWPRFEPIDEGRRREEDQEYADERRYARKDLHYGWRENDSGEASEIAFFCEQAAKVALNWQCHLHIHKFRRQPNAFKIWFSKRDGQPRWDFWESGEFYMWHSDADREFRHLSVPQVRTPGRGLCPQASAYIDHCIWPVLVIGFHGQFTARITQAYFEDGKVVIRPSRLIDMNTPVVSPEARLVIRWLNCVPVGDTRFSTPEEKPNRGLFSIRKIKRVVLALPWFSHARRK</sequence>
<organism evidence="1 2">
    <name type="scientific">Fusarium piperis</name>
    <dbReference type="NCBI Taxonomy" id="1435070"/>
    <lineage>
        <taxon>Eukaryota</taxon>
        <taxon>Fungi</taxon>
        <taxon>Dikarya</taxon>
        <taxon>Ascomycota</taxon>
        <taxon>Pezizomycotina</taxon>
        <taxon>Sordariomycetes</taxon>
        <taxon>Hypocreomycetidae</taxon>
        <taxon>Hypocreales</taxon>
        <taxon>Nectriaceae</taxon>
        <taxon>Fusarium</taxon>
        <taxon>Fusarium solani species complex</taxon>
    </lineage>
</organism>
<reference evidence="1" key="1">
    <citation type="submission" date="2022-10" db="EMBL/GenBank/DDBJ databases">
        <title>Tapping the CABI collections for fungal endophytes: first genome assemblies for Collariella, Neodidymelliopsis, Ascochyta clinopodiicola, Didymella pomorum, Didymosphaeria variabile, Neocosmospora piperis and Neocucurbitaria cava.</title>
        <authorList>
            <person name="Hill R."/>
        </authorList>
    </citation>
    <scope>NUCLEOTIDE SEQUENCE</scope>
    <source>
        <strain evidence="1">IMI 366586</strain>
    </source>
</reference>
<dbReference type="EMBL" id="JAPEUR010000144">
    <property type="protein sequence ID" value="KAJ4318270.1"/>
    <property type="molecule type" value="Genomic_DNA"/>
</dbReference>
<comment type="caution">
    <text evidence="1">The sequence shown here is derived from an EMBL/GenBank/DDBJ whole genome shotgun (WGS) entry which is preliminary data.</text>
</comment>
<protein>
    <submittedName>
        <fullName evidence="1">Uncharacterized protein</fullName>
    </submittedName>
</protein>
<keyword evidence="2" id="KW-1185">Reference proteome</keyword>
<dbReference type="OrthoDB" id="4177740at2759"/>
<evidence type="ECO:0000313" key="1">
    <source>
        <dbReference type="EMBL" id="KAJ4318270.1"/>
    </source>
</evidence>
<evidence type="ECO:0000313" key="2">
    <source>
        <dbReference type="Proteomes" id="UP001140502"/>
    </source>
</evidence>
<dbReference type="AlphaFoldDB" id="A0A9W8WAW8"/>
<gene>
    <name evidence="1" type="ORF">N0V84_006942</name>
</gene>
<dbReference type="Proteomes" id="UP001140502">
    <property type="component" value="Unassembled WGS sequence"/>
</dbReference>
<name>A0A9W8WAW8_9HYPO</name>
<accession>A0A9W8WAW8</accession>